<protein>
    <recommendedName>
        <fullName evidence="4 9">N-(5'-phosphoribosyl)anthranilate isomerase</fullName>
        <shortName evidence="9">PRAI</shortName>
        <ecNumber evidence="3 9">5.3.1.24</ecNumber>
    </recommendedName>
</protein>
<dbReference type="EC" id="5.3.1.24" evidence="3 9"/>
<dbReference type="PANTHER" id="PTHR42894">
    <property type="entry name" value="N-(5'-PHOSPHORIBOSYL)ANTHRANILATE ISOMERASE"/>
    <property type="match status" value="1"/>
</dbReference>
<comment type="pathway">
    <text evidence="2 9">Amino-acid biosynthesis; L-tryptophan biosynthesis; L-tryptophan from chorismate: step 3/5.</text>
</comment>
<dbReference type="CDD" id="cd00405">
    <property type="entry name" value="PRAI"/>
    <property type="match status" value="1"/>
</dbReference>
<keyword evidence="8 9" id="KW-0413">Isomerase</keyword>
<dbReference type="EMBL" id="JACHHG010000008">
    <property type="protein sequence ID" value="MBB6098871.1"/>
    <property type="molecule type" value="Genomic_DNA"/>
</dbReference>
<dbReference type="PANTHER" id="PTHR42894:SF1">
    <property type="entry name" value="N-(5'-PHOSPHORIBOSYL)ANTHRANILATE ISOMERASE"/>
    <property type="match status" value="1"/>
</dbReference>
<dbReference type="InterPro" id="IPR044643">
    <property type="entry name" value="TrpF_fam"/>
</dbReference>
<evidence type="ECO:0000256" key="6">
    <source>
        <dbReference type="ARBA" id="ARBA00022822"/>
    </source>
</evidence>
<proteinExistence type="inferred from homology"/>
<dbReference type="GO" id="GO:0000162">
    <property type="term" value="P:L-tryptophan biosynthetic process"/>
    <property type="evidence" value="ECO:0007669"/>
    <property type="project" value="UniProtKB-UniRule"/>
</dbReference>
<dbReference type="HAMAP" id="MF_00135">
    <property type="entry name" value="PRAI"/>
    <property type="match status" value="1"/>
</dbReference>
<comment type="similarity">
    <text evidence="9">Belongs to the TrpF family.</text>
</comment>
<dbReference type="AlphaFoldDB" id="A0A841HZA8"/>
<evidence type="ECO:0000256" key="8">
    <source>
        <dbReference type="ARBA" id="ARBA00023235"/>
    </source>
</evidence>
<dbReference type="SUPFAM" id="SSF51366">
    <property type="entry name" value="Ribulose-phoshate binding barrel"/>
    <property type="match status" value="1"/>
</dbReference>
<dbReference type="Pfam" id="PF00697">
    <property type="entry name" value="PRAI"/>
    <property type="match status" value="1"/>
</dbReference>
<evidence type="ECO:0000313" key="11">
    <source>
        <dbReference type="EMBL" id="MBB6098871.1"/>
    </source>
</evidence>
<keyword evidence="5 9" id="KW-0028">Amino-acid biosynthesis</keyword>
<name>A0A841HZA8_9DEIO</name>
<evidence type="ECO:0000256" key="3">
    <source>
        <dbReference type="ARBA" id="ARBA00012572"/>
    </source>
</evidence>
<keyword evidence="6 9" id="KW-0822">Tryptophan biosynthesis</keyword>
<dbReference type="GO" id="GO:0004640">
    <property type="term" value="F:phosphoribosylanthranilate isomerase activity"/>
    <property type="evidence" value="ECO:0007669"/>
    <property type="project" value="UniProtKB-UniRule"/>
</dbReference>
<sequence length="210" mass="22546">MTRIRVKFCGMTREADAALAAELGVDAIGLIFAPSRRRISACQARRVGAAAGFGVLRVGVFVDAPLDELLRTADRAGLDAVQLHGTENEAYQQAVAAHYPLLRALRVEDERALASLGPSRYTVLLDGLRPGSGEGLNWPSLRAHPPAFRFWLAGGLGPENVGEAIRILSSAGLIGVDAVSRLEAAPGVKDPQRMRDFMREVKVALEARQP</sequence>
<dbReference type="InterPro" id="IPR011060">
    <property type="entry name" value="RibuloseP-bd_barrel"/>
</dbReference>
<dbReference type="InterPro" id="IPR001240">
    <property type="entry name" value="PRAI_dom"/>
</dbReference>
<evidence type="ECO:0000256" key="7">
    <source>
        <dbReference type="ARBA" id="ARBA00023141"/>
    </source>
</evidence>
<keyword evidence="12" id="KW-1185">Reference proteome</keyword>
<comment type="caution">
    <text evidence="11">The sequence shown here is derived from an EMBL/GenBank/DDBJ whole genome shotgun (WGS) entry which is preliminary data.</text>
</comment>
<evidence type="ECO:0000256" key="5">
    <source>
        <dbReference type="ARBA" id="ARBA00022605"/>
    </source>
</evidence>
<organism evidence="11 12">
    <name type="scientific">Deinobacterium chartae</name>
    <dbReference type="NCBI Taxonomy" id="521158"/>
    <lineage>
        <taxon>Bacteria</taxon>
        <taxon>Thermotogati</taxon>
        <taxon>Deinococcota</taxon>
        <taxon>Deinococci</taxon>
        <taxon>Deinococcales</taxon>
        <taxon>Deinococcaceae</taxon>
        <taxon>Deinobacterium</taxon>
    </lineage>
</organism>
<comment type="catalytic activity">
    <reaction evidence="1 9">
        <text>N-(5-phospho-beta-D-ribosyl)anthranilate = 1-(2-carboxyphenylamino)-1-deoxy-D-ribulose 5-phosphate</text>
        <dbReference type="Rhea" id="RHEA:21540"/>
        <dbReference type="ChEBI" id="CHEBI:18277"/>
        <dbReference type="ChEBI" id="CHEBI:58613"/>
        <dbReference type="EC" id="5.3.1.24"/>
    </reaction>
</comment>
<evidence type="ECO:0000313" key="12">
    <source>
        <dbReference type="Proteomes" id="UP000569951"/>
    </source>
</evidence>
<gene>
    <name evidence="9" type="primary">trpF</name>
    <name evidence="11" type="ORF">HNR42_002306</name>
</gene>
<reference evidence="11 12" key="1">
    <citation type="submission" date="2020-08" db="EMBL/GenBank/DDBJ databases">
        <title>Genomic Encyclopedia of Type Strains, Phase IV (KMG-IV): sequencing the most valuable type-strain genomes for metagenomic binning, comparative biology and taxonomic classification.</title>
        <authorList>
            <person name="Goeker M."/>
        </authorList>
    </citation>
    <scope>NUCLEOTIDE SEQUENCE [LARGE SCALE GENOMIC DNA]</scope>
    <source>
        <strain evidence="11 12">DSM 21458</strain>
    </source>
</reference>
<dbReference type="UniPathway" id="UPA00035">
    <property type="reaction ID" value="UER00042"/>
</dbReference>
<evidence type="ECO:0000256" key="2">
    <source>
        <dbReference type="ARBA" id="ARBA00004664"/>
    </source>
</evidence>
<evidence type="ECO:0000259" key="10">
    <source>
        <dbReference type="Pfam" id="PF00697"/>
    </source>
</evidence>
<dbReference type="RefSeq" id="WP_183987626.1">
    <property type="nucleotide sequence ID" value="NZ_JACHHG010000008.1"/>
</dbReference>
<evidence type="ECO:0000256" key="9">
    <source>
        <dbReference type="HAMAP-Rule" id="MF_00135"/>
    </source>
</evidence>
<feature type="domain" description="N-(5'phosphoribosyl) anthranilate isomerase (PRAI)" evidence="10">
    <location>
        <begin position="7"/>
        <end position="198"/>
    </location>
</feature>
<keyword evidence="7 9" id="KW-0057">Aromatic amino acid biosynthesis</keyword>
<dbReference type="Gene3D" id="3.20.20.70">
    <property type="entry name" value="Aldolase class I"/>
    <property type="match status" value="1"/>
</dbReference>
<dbReference type="InterPro" id="IPR013785">
    <property type="entry name" value="Aldolase_TIM"/>
</dbReference>
<evidence type="ECO:0000256" key="1">
    <source>
        <dbReference type="ARBA" id="ARBA00001164"/>
    </source>
</evidence>
<accession>A0A841HZA8</accession>
<dbReference type="Proteomes" id="UP000569951">
    <property type="component" value="Unassembled WGS sequence"/>
</dbReference>
<evidence type="ECO:0000256" key="4">
    <source>
        <dbReference type="ARBA" id="ARBA00022272"/>
    </source>
</evidence>